<dbReference type="PANTHER" id="PTHR38657">
    <property type="entry name" value="SLR1343 PROTEIN"/>
    <property type="match status" value="1"/>
</dbReference>
<dbReference type="InterPro" id="IPR014729">
    <property type="entry name" value="Rossmann-like_a/b/a_fold"/>
</dbReference>
<comment type="caution">
    <text evidence="1">The sequence shown here is derived from an EMBL/GenBank/DDBJ whole genome shotgun (WGS) entry which is preliminary data.</text>
</comment>
<dbReference type="SUPFAM" id="SSF48173">
    <property type="entry name" value="Cryptochrome/photolyase FAD-binding domain"/>
    <property type="match status" value="1"/>
</dbReference>
<evidence type="ECO:0000313" key="2">
    <source>
        <dbReference type="Proteomes" id="UP000471190"/>
    </source>
</evidence>
<accession>A0A6P1C4B3</accession>
<dbReference type="Gene3D" id="3.40.50.620">
    <property type="entry name" value="HUPs"/>
    <property type="match status" value="1"/>
</dbReference>
<reference evidence="1 2" key="1">
    <citation type="submission" date="2020-02" db="EMBL/GenBank/DDBJ databases">
        <title>Draft genome sequence of Rhizobium tropici.</title>
        <authorList>
            <person name="Khayi S."/>
            <person name="Jemo M."/>
        </authorList>
    </citation>
    <scope>NUCLEOTIDE SEQUENCE [LARGE SCALE GENOMIC DNA]</scope>
    <source>
        <strain evidence="1 2">A12</strain>
        <plasmid evidence="1">pA12a</plasmid>
    </source>
</reference>
<keyword evidence="1" id="KW-0456">Lyase</keyword>
<proteinExistence type="predicted"/>
<organism evidence="1 2">
    <name type="scientific">Rhizobium tropici</name>
    <dbReference type="NCBI Taxonomy" id="398"/>
    <lineage>
        <taxon>Bacteria</taxon>
        <taxon>Pseudomonadati</taxon>
        <taxon>Pseudomonadota</taxon>
        <taxon>Alphaproteobacteria</taxon>
        <taxon>Hyphomicrobiales</taxon>
        <taxon>Rhizobiaceae</taxon>
        <taxon>Rhizobium/Agrobacterium group</taxon>
        <taxon>Rhizobium</taxon>
    </lineage>
</organism>
<dbReference type="AlphaFoldDB" id="A0A6P1C4B3"/>
<protein>
    <submittedName>
        <fullName evidence="1">Cryptochrome/photolyase family protein</fullName>
    </submittedName>
</protein>
<sequence length="540" mass="61945">MACFRRTLLCRRDFLAVLRDEGKGEAATVETLVFILGDQLSHSISSLDGFNSASDAILMCEVMAEATYVGHHKKKIAFIFSSMRHFAQELRDRGYHVRYVTIDDPANSGSFDGELRRAVSDMCPKSIQLTEPGEWRVHEIVCGWQASLNTPVKIVEDKRFICSKAEFAAWAAGRKTFVMEFFYREMRRKTGLLMQGDEPVGGKWNFDTENRRPANPDMFRPERRVTSQDAVTDEVIGIVGRLFPDNFGELNDFNFAVTSSEAIRISDDFLRNHLAEFGSTQDAMLADDPFLNHSLLSFYINVGFIDPLDLCRRAESAYLDGRAPLNSVEGFIRQIIGWREYMRGIYWLSMRAYREMNFFNSERPLPAFYWSGETDMNCVATVVRETRANAYAHHIQRLMITGNFALIAGVDPRQVHEWYLEVYADAYEWVEVPNVIGMSQFADGGIVGTKPYAASGKYISHMSDYCANCRFSVEKRTGDDACPFNFLYWDFLARNRNRLSVNRRLSRQYANWDRMYEADRVEIIESAARYLSKLSQPEGV</sequence>
<dbReference type="Gene3D" id="1.10.10.1710">
    <property type="entry name" value="Deoxyribodipyrimidine photolyase-related"/>
    <property type="match status" value="1"/>
</dbReference>
<dbReference type="Gene3D" id="1.25.40.80">
    <property type="match status" value="1"/>
</dbReference>
<dbReference type="RefSeq" id="WP_081598412.1">
    <property type="nucleotide sequence ID" value="NZ_JAADZA010000008.1"/>
</dbReference>
<name>A0A6P1C4B3_RHITR</name>
<dbReference type="InterPro" id="IPR007357">
    <property type="entry name" value="PhrB-like"/>
</dbReference>
<dbReference type="Proteomes" id="UP000471190">
    <property type="component" value="Unassembled WGS sequence"/>
</dbReference>
<geneLocation type="plasmid" evidence="1">
    <name>pA12a</name>
</geneLocation>
<dbReference type="InterPro" id="IPR052551">
    <property type="entry name" value="UV-DNA_repair_photolyase"/>
</dbReference>
<dbReference type="EMBL" id="JAADZA010000008">
    <property type="protein sequence ID" value="NEV11291.1"/>
    <property type="molecule type" value="Genomic_DNA"/>
</dbReference>
<dbReference type="PANTHER" id="PTHR38657:SF1">
    <property type="entry name" value="SLR1343 PROTEIN"/>
    <property type="match status" value="1"/>
</dbReference>
<evidence type="ECO:0000313" key="1">
    <source>
        <dbReference type="EMBL" id="NEV11291.1"/>
    </source>
</evidence>
<dbReference type="InterPro" id="IPR036134">
    <property type="entry name" value="Crypto/Photolyase_FAD-like_sf"/>
</dbReference>
<gene>
    <name evidence="1" type="ORF">GXW80_09795</name>
</gene>
<dbReference type="Pfam" id="PF04244">
    <property type="entry name" value="DPRP"/>
    <property type="match status" value="1"/>
</dbReference>
<dbReference type="Gene3D" id="1.10.579.10">
    <property type="entry name" value="DNA Cyclobutane Dipyrimidine Photolyase, subunit A, domain 3"/>
    <property type="match status" value="1"/>
</dbReference>
<dbReference type="GO" id="GO:0016829">
    <property type="term" value="F:lyase activity"/>
    <property type="evidence" value="ECO:0007669"/>
    <property type="project" value="UniProtKB-KW"/>
</dbReference>
<keyword evidence="1" id="KW-0614">Plasmid</keyword>